<proteinExistence type="predicted"/>
<evidence type="ECO:0000313" key="1">
    <source>
        <dbReference type="EMBL" id="KKL24075.1"/>
    </source>
</evidence>
<accession>A0A0F9BQC4</accession>
<dbReference type="AlphaFoldDB" id="A0A0F9BQC4"/>
<feature type="non-terminal residue" evidence="1">
    <location>
        <position position="187"/>
    </location>
</feature>
<gene>
    <name evidence="1" type="ORF">LCGC14_2418950</name>
</gene>
<protein>
    <submittedName>
        <fullName evidence="1">Uncharacterized protein</fullName>
    </submittedName>
</protein>
<sequence length="187" mass="18535">MANRRISDPSRGNLVVGGTVVVQGDTTAIPIPVSGSVGISSATVNVGTVDVDLIVGSVHIEGTPTVTVSSGTLNHVTGVGTISNITGGVIGTVSSVSSGSVGILDQPISVQGTIGISNPINIRGTPSDSEGQGLGTRTIQFYREGDIIGNALPHGIMIFGIDDSPIGGNTLTTIALSNGLVGVHGSI</sequence>
<comment type="caution">
    <text evidence="1">The sequence shown here is derived from an EMBL/GenBank/DDBJ whole genome shotgun (WGS) entry which is preliminary data.</text>
</comment>
<organism evidence="1">
    <name type="scientific">marine sediment metagenome</name>
    <dbReference type="NCBI Taxonomy" id="412755"/>
    <lineage>
        <taxon>unclassified sequences</taxon>
        <taxon>metagenomes</taxon>
        <taxon>ecological metagenomes</taxon>
    </lineage>
</organism>
<dbReference type="EMBL" id="LAZR01036728">
    <property type="protein sequence ID" value="KKL24075.1"/>
    <property type="molecule type" value="Genomic_DNA"/>
</dbReference>
<reference evidence="1" key="1">
    <citation type="journal article" date="2015" name="Nature">
        <title>Complex archaea that bridge the gap between prokaryotes and eukaryotes.</title>
        <authorList>
            <person name="Spang A."/>
            <person name="Saw J.H."/>
            <person name="Jorgensen S.L."/>
            <person name="Zaremba-Niedzwiedzka K."/>
            <person name="Martijn J."/>
            <person name="Lind A.E."/>
            <person name="van Eijk R."/>
            <person name="Schleper C."/>
            <person name="Guy L."/>
            <person name="Ettema T.J."/>
        </authorList>
    </citation>
    <scope>NUCLEOTIDE SEQUENCE</scope>
</reference>
<name>A0A0F9BQC4_9ZZZZ</name>